<accession>A0ABU5Z662</accession>
<organism evidence="2 3">
    <name type="scientific">Capnocytophaga gingivalis</name>
    <dbReference type="NCBI Taxonomy" id="1017"/>
    <lineage>
        <taxon>Bacteria</taxon>
        <taxon>Pseudomonadati</taxon>
        <taxon>Bacteroidota</taxon>
        <taxon>Flavobacteriia</taxon>
        <taxon>Flavobacteriales</taxon>
        <taxon>Flavobacteriaceae</taxon>
        <taxon>Capnocytophaga</taxon>
    </lineage>
</organism>
<name>A0ABU5Z662_9FLAO</name>
<evidence type="ECO:0000256" key="1">
    <source>
        <dbReference type="SAM" id="Coils"/>
    </source>
</evidence>
<sequence>MRKKITSLSLLLFSGALVLTSCVKNEEEESTKALRTAQEQRAKEKLAEEKTQKAAELEQTKKALVASLVERKTAILGEIATEKANIVTAQNENADRTASKATLQSKVDLAAEKLARNLESYNRQIAAKEHEKTVVAAANLADVVALNNQIKTKQTAKELATQQQEVASQAYTNAKATVVKAFTNGLLATNLVKALYKNNGDGTYSPITDPDVFAYVKNFANVGNLDYSGITPTALAARTTTLVNSDNDATKPTSGGYTFTDLIAKKQIALQDLNNLQASIVAATPERPDYTTLDTAIANAQADVTSARTTYNADPTTANRNAYEAALRALQTAQNAKTTAQENYATALKTATKLRAAQTALTADGNVAAVNRVITTFNSALTGLAQKNAALLTLRDKVSLLDAEINALVALGGTTNGDISGAKAELIKAINNAITDLKEAKRAAEEAHANVVKTNITEKTRETTAKNAEIAASQAIIAAKTAELNYVNAQLTALGVK</sequence>
<evidence type="ECO:0008006" key="4">
    <source>
        <dbReference type="Google" id="ProtNLM"/>
    </source>
</evidence>
<proteinExistence type="predicted"/>
<keyword evidence="1" id="KW-0175">Coiled coil</keyword>
<comment type="caution">
    <text evidence="2">The sequence shown here is derived from an EMBL/GenBank/DDBJ whole genome shotgun (WGS) entry which is preliminary data.</text>
</comment>
<evidence type="ECO:0000313" key="3">
    <source>
        <dbReference type="Proteomes" id="UP001311730"/>
    </source>
</evidence>
<dbReference type="PROSITE" id="PS51257">
    <property type="entry name" value="PROKAR_LIPOPROTEIN"/>
    <property type="match status" value="1"/>
</dbReference>
<keyword evidence="3" id="KW-1185">Reference proteome</keyword>
<protein>
    <recommendedName>
        <fullName evidence="4">Lipoprotein</fullName>
    </recommendedName>
</protein>
<dbReference type="Proteomes" id="UP001311730">
    <property type="component" value="Unassembled WGS sequence"/>
</dbReference>
<dbReference type="EMBL" id="JAYKBW010000004">
    <property type="protein sequence ID" value="MEB3074430.1"/>
    <property type="molecule type" value="Genomic_DNA"/>
</dbReference>
<feature type="coiled-coil region" evidence="1">
    <location>
        <begin position="23"/>
        <end position="67"/>
    </location>
</feature>
<feature type="coiled-coil region" evidence="1">
    <location>
        <begin position="423"/>
        <end position="450"/>
    </location>
</feature>
<dbReference type="RefSeq" id="WP_323982821.1">
    <property type="nucleotide sequence ID" value="NZ_JAYKBW010000004.1"/>
</dbReference>
<reference evidence="2 3" key="1">
    <citation type="submission" date="2023-12" db="EMBL/GenBank/DDBJ databases">
        <title>Genomic sequences of Capnocytophaga and Parvimonas strains.</title>
        <authorList>
            <person name="Watt R.M."/>
            <person name="Wang M."/>
            <person name="Yang T."/>
            <person name="Tong W.M."/>
        </authorList>
    </citation>
    <scope>NUCLEOTIDE SEQUENCE [LARGE SCALE GENOMIC DNA]</scope>
    <source>
        <strain evidence="2 3">CCUG 13096</strain>
    </source>
</reference>
<gene>
    <name evidence="2" type="ORF">VJJ08_03820</name>
</gene>
<evidence type="ECO:0000313" key="2">
    <source>
        <dbReference type="EMBL" id="MEB3074430.1"/>
    </source>
</evidence>